<evidence type="ECO:0000313" key="4">
    <source>
        <dbReference type="EMBL" id="CRK16013.1"/>
    </source>
</evidence>
<dbReference type="InterPro" id="IPR010730">
    <property type="entry name" value="HET"/>
</dbReference>
<dbReference type="GO" id="GO:0008270">
    <property type="term" value="F:zinc ion binding"/>
    <property type="evidence" value="ECO:0007669"/>
    <property type="project" value="InterPro"/>
</dbReference>
<evidence type="ECO:0000256" key="2">
    <source>
        <dbReference type="SAM" id="MobiDB-lite"/>
    </source>
</evidence>
<proteinExistence type="predicted"/>
<dbReference type="PANTHER" id="PTHR33112">
    <property type="entry name" value="DOMAIN PROTEIN, PUTATIVE-RELATED"/>
    <property type="match status" value="1"/>
</dbReference>
<feature type="compositionally biased region" description="Polar residues" evidence="2">
    <location>
        <begin position="402"/>
        <end position="425"/>
    </location>
</feature>
<dbReference type="SMART" id="SM00906">
    <property type="entry name" value="Fungal_trans"/>
    <property type="match status" value="1"/>
</dbReference>
<feature type="domain" description="Xylanolytic transcriptional activator regulatory" evidence="3">
    <location>
        <begin position="592"/>
        <end position="660"/>
    </location>
</feature>
<evidence type="ECO:0000313" key="5">
    <source>
        <dbReference type="Proteomes" id="UP000044602"/>
    </source>
</evidence>
<evidence type="ECO:0000259" key="3">
    <source>
        <dbReference type="SMART" id="SM00906"/>
    </source>
</evidence>
<dbReference type="Pfam" id="PF04082">
    <property type="entry name" value="Fungal_trans"/>
    <property type="match status" value="1"/>
</dbReference>
<dbReference type="GO" id="GO:0006351">
    <property type="term" value="P:DNA-templated transcription"/>
    <property type="evidence" value="ECO:0007669"/>
    <property type="project" value="InterPro"/>
</dbReference>
<organism evidence="4 5">
    <name type="scientific">Verticillium longisporum</name>
    <name type="common">Verticillium dahliae var. longisporum</name>
    <dbReference type="NCBI Taxonomy" id="100787"/>
    <lineage>
        <taxon>Eukaryota</taxon>
        <taxon>Fungi</taxon>
        <taxon>Dikarya</taxon>
        <taxon>Ascomycota</taxon>
        <taxon>Pezizomycotina</taxon>
        <taxon>Sordariomycetes</taxon>
        <taxon>Hypocreomycetidae</taxon>
        <taxon>Glomerellales</taxon>
        <taxon>Plectosphaerellaceae</taxon>
        <taxon>Verticillium</taxon>
    </lineage>
</organism>
<dbReference type="EMBL" id="CVQH01007113">
    <property type="protein sequence ID" value="CRK16013.1"/>
    <property type="molecule type" value="Genomic_DNA"/>
</dbReference>
<protein>
    <recommendedName>
        <fullName evidence="3">Xylanolytic transcriptional activator regulatory domain-containing protein</fullName>
    </recommendedName>
</protein>
<feature type="region of interest" description="Disordered" evidence="2">
    <location>
        <begin position="315"/>
        <end position="425"/>
    </location>
</feature>
<accession>A0A0G4L1W1</accession>
<feature type="compositionally biased region" description="Polar residues" evidence="2">
    <location>
        <begin position="369"/>
        <end position="379"/>
    </location>
</feature>
<feature type="region of interest" description="Disordered" evidence="2">
    <location>
        <begin position="439"/>
        <end position="468"/>
    </location>
</feature>
<name>A0A0G4L1W1_VERLO</name>
<dbReference type="CDD" id="cd12148">
    <property type="entry name" value="fungal_TF_MHR"/>
    <property type="match status" value="1"/>
</dbReference>
<dbReference type="InterPro" id="IPR007219">
    <property type="entry name" value="XnlR_reg_dom"/>
</dbReference>
<dbReference type="AlphaFoldDB" id="A0A0G4L1W1"/>
<keyword evidence="1" id="KW-0539">Nucleus</keyword>
<dbReference type="Pfam" id="PF06985">
    <property type="entry name" value="HET"/>
    <property type="match status" value="1"/>
</dbReference>
<dbReference type="Proteomes" id="UP000044602">
    <property type="component" value="Unassembled WGS sequence"/>
</dbReference>
<evidence type="ECO:0000256" key="1">
    <source>
        <dbReference type="ARBA" id="ARBA00023242"/>
    </source>
</evidence>
<keyword evidence="5" id="KW-1185">Reference proteome</keyword>
<sequence>MEPLPNQKDRYIALSHCWGKDQQPLRTTTATLDDHKAGIQFGQLPKTFQDAVMVSRRLGVQYLWIDSLCIIQDSAEDWEIEASRMAVVYRNSWVTVAGSCSSSSSSGCYRYNQGVNVEAPAADTDDPLAVLFPTATKLRQELRLNLRFEFQHPETGPFSQKDTVQLFPLLTRAWVYQERLLAPRVLHFGLQEVFWECMQDVDCECGSMKWSNAQNMGGYINRPTSGDLPAKISHYAALHVGKTSAKLNDRKRKEKLLSRWAEMVGEYTKRELTFPKDRLPALSGIAAEMADALGMKYCAGGRHGHQPWRTFCDAERERQHTSAPRFGSPPGPLLPSAQMEREESASAEPQPGKVARSAAASESEGHVVLSSTASVTNDGIRQPETPSPAYGFRTEPSRHGRTSSYPISASHTTPSADPSGDAISSSYDLRTDVRSLLASRPSLPSHPSHDERGSLQPGRPSSRPHRTILDMLPPESDAAFLVETLLSFVGVSQQFFDPRDVLDQVDQLYENPDKLKQDSILRFCETILVLAVGIQFAVKSTERKKNPGIELFDFAMGSLPSVSTWRATSTPIMGILGLAAVYLQNLDRKDDAYFYSSTALRLAISCRLHKKAHTRRQLQSEWVKSNRLWWTIYMQDRYESPLGIEDDAITIEAPFPSFGFQSPDAININVSLARVSGQIYSTIYGCHMIRQDAFVIRVQAVMRSLHKIARSMPSEFSLDFGAPVLKVTRTAASLHLMLYQPLMYAARPLLLRAAKGVIGHQTQSSGLDEPLLQSLIKPCLAAARRSLMILTAMQNQGILAMYGFFDLDAIFSAAFSVILDSVMNTHARTANSTWLNSACHLLLVMGECGNAAAASRRVEILRICEHLSLPFEPDEQNRSIPGDGTKSADAVNRVDDVAATLTSLRQGNLPPYSTAPPSSEFSGAAQTIGIAGLTDDTVSPFAQLEDMFDIQAFLGSDEQPSGEAQLSEHVAAAEGATIDDGDFSWLYQDSDFALTGADMTDWEVFGRYLNLS</sequence>
<gene>
    <name evidence="4" type="ORF">BN1708_011644</name>
</gene>
<dbReference type="PANTHER" id="PTHR33112:SF16">
    <property type="entry name" value="HETEROKARYON INCOMPATIBILITY DOMAIN-CONTAINING PROTEIN"/>
    <property type="match status" value="1"/>
</dbReference>
<dbReference type="GO" id="GO:0003677">
    <property type="term" value="F:DNA binding"/>
    <property type="evidence" value="ECO:0007669"/>
    <property type="project" value="InterPro"/>
</dbReference>
<reference evidence="5" key="1">
    <citation type="submission" date="2015-05" db="EMBL/GenBank/DDBJ databases">
        <authorList>
            <person name="Fogelqvist Johan"/>
        </authorList>
    </citation>
    <scope>NUCLEOTIDE SEQUENCE [LARGE SCALE GENOMIC DNA]</scope>
</reference>